<proteinExistence type="predicted"/>
<dbReference type="RefSeq" id="WP_286494139.1">
    <property type="nucleotide sequence ID" value="NZ_JACAGJ010000008.1"/>
</dbReference>
<dbReference type="EMBL" id="JACAGJ010000008">
    <property type="protein sequence ID" value="MDM1073692.1"/>
    <property type="molecule type" value="Genomic_DNA"/>
</dbReference>
<reference evidence="1" key="2">
    <citation type="journal article" date="2022" name="Sci. Total Environ.">
        <title>Prevalence, transmission, and molecular epidemiology of tet(X)-positive bacteria among humans, animals, and environmental niches in China: An epidemiological, and genomic-based study.</title>
        <authorList>
            <person name="Dong N."/>
            <person name="Zeng Y."/>
            <person name="Cai C."/>
            <person name="Sun C."/>
            <person name="Lu J."/>
            <person name="Liu C."/>
            <person name="Zhou H."/>
            <person name="Sun Q."/>
            <person name="Shu L."/>
            <person name="Wang H."/>
            <person name="Wang Y."/>
            <person name="Wang S."/>
            <person name="Wu C."/>
            <person name="Chan E.W."/>
            <person name="Chen G."/>
            <person name="Shen Z."/>
            <person name="Chen S."/>
            <person name="Zhang R."/>
        </authorList>
    </citation>
    <scope>NUCLEOTIDE SEQUENCE</scope>
    <source>
        <strain evidence="1">R655-4</strain>
    </source>
</reference>
<accession>A0AAJ1QGU9</accession>
<gene>
    <name evidence="1" type="ORF">HX001_14475</name>
</gene>
<reference evidence="1" key="1">
    <citation type="submission" date="2020-06" db="EMBL/GenBank/DDBJ databases">
        <authorList>
            <person name="Dong N."/>
        </authorList>
    </citation>
    <scope>NUCLEOTIDE SEQUENCE</scope>
    <source>
        <strain evidence="1">R655-4</strain>
    </source>
</reference>
<evidence type="ECO:0000313" key="2">
    <source>
        <dbReference type="Proteomes" id="UP001170959"/>
    </source>
</evidence>
<organism evidence="1 2">
    <name type="scientific">Empedobacter brevis</name>
    <dbReference type="NCBI Taxonomy" id="247"/>
    <lineage>
        <taxon>Bacteria</taxon>
        <taxon>Pseudomonadati</taxon>
        <taxon>Bacteroidota</taxon>
        <taxon>Flavobacteriia</taxon>
        <taxon>Flavobacteriales</taxon>
        <taxon>Weeksellaceae</taxon>
        <taxon>Empedobacter</taxon>
    </lineage>
</organism>
<protein>
    <submittedName>
        <fullName evidence="1">Uncharacterized protein</fullName>
    </submittedName>
</protein>
<dbReference type="Proteomes" id="UP001170959">
    <property type="component" value="Unassembled WGS sequence"/>
</dbReference>
<dbReference type="AlphaFoldDB" id="A0AAJ1QGU9"/>
<comment type="caution">
    <text evidence="1">The sequence shown here is derived from an EMBL/GenBank/DDBJ whole genome shotgun (WGS) entry which is preliminary data.</text>
</comment>
<evidence type="ECO:0000313" key="1">
    <source>
        <dbReference type="EMBL" id="MDM1073692.1"/>
    </source>
</evidence>
<name>A0AAJ1QGU9_9FLAO</name>
<sequence length="287" mass="33687">MDYNVSDLSPSFIQFRKTIDEVFNIDQSHLNYENTQTFLKLVPNEIYTQRTIVPNNIFDDFIESSIDKIELINLSEEVLEEIDFGYFINRYRNFMFSFSINGDYNECLSLKITYSNELGLRHFYSTFFTCSASNIDKTCLLTYKHLENHYYTDYLIDSDVYSQIRVPMYYKKKRTEQDSKEYKVNLNTPNNIRSSRVTRTFVEVYEIIANDYINMRLAIVTDTDDIYKDGFRFFTRPFEPEESEIGGQLVISELEGQTNSFMPFTGEVSVIGKRPGFTVGFSLGFNS</sequence>